<dbReference type="Pfam" id="PF10861">
    <property type="entry name" value="DUF2784"/>
    <property type="match status" value="1"/>
</dbReference>
<accession>A0A1G7X7G1</accession>
<proteinExistence type="predicted"/>
<keyword evidence="2" id="KW-0812">Transmembrane</keyword>
<dbReference type="InterPro" id="IPR021218">
    <property type="entry name" value="DUF2784"/>
</dbReference>
<evidence type="ECO:0000256" key="1">
    <source>
        <dbReference type="SAM" id="MobiDB-lite"/>
    </source>
</evidence>
<evidence type="ECO:0000313" key="4">
    <source>
        <dbReference type="Proteomes" id="UP000198923"/>
    </source>
</evidence>
<reference evidence="3 4" key="1">
    <citation type="submission" date="2016-10" db="EMBL/GenBank/DDBJ databases">
        <authorList>
            <person name="de Groot N.N."/>
        </authorList>
    </citation>
    <scope>NUCLEOTIDE SEQUENCE [LARGE SCALE GENOMIC DNA]</scope>
    <source>
        <strain evidence="3 4">CPCC 201354</strain>
    </source>
</reference>
<dbReference type="STRING" id="504805.SAMN05421505_10870"/>
<feature type="transmembrane region" description="Helical" evidence="2">
    <location>
        <begin position="6"/>
        <end position="23"/>
    </location>
</feature>
<sequence>MAESAMVAHFLFLGYLALGGFLAWRWPRTIWAHGAVVSWGLLSLAIGMECPLTLVENWGRRGAGEAPLPPSGFIDHYIRGVLYPEQYESLAQLAVAALVAASWWGFAVRRRARLRKARSAAAGRKGTRPAGVRPVGSGSGQR</sequence>
<dbReference type="AlphaFoldDB" id="A0A1G7X7G1"/>
<feature type="transmembrane region" description="Helical" evidence="2">
    <location>
        <begin position="90"/>
        <end position="108"/>
    </location>
</feature>
<name>A0A1G7X7G1_9ACTN</name>
<evidence type="ECO:0000313" key="3">
    <source>
        <dbReference type="EMBL" id="SDG80112.1"/>
    </source>
</evidence>
<feature type="transmembrane region" description="Helical" evidence="2">
    <location>
        <begin position="30"/>
        <end position="48"/>
    </location>
</feature>
<keyword evidence="4" id="KW-1185">Reference proteome</keyword>
<dbReference type="EMBL" id="FNCN01000008">
    <property type="protein sequence ID" value="SDG80112.1"/>
    <property type="molecule type" value="Genomic_DNA"/>
</dbReference>
<keyword evidence="2" id="KW-1133">Transmembrane helix</keyword>
<feature type="region of interest" description="Disordered" evidence="1">
    <location>
        <begin position="119"/>
        <end position="142"/>
    </location>
</feature>
<keyword evidence="2" id="KW-0472">Membrane</keyword>
<gene>
    <name evidence="3" type="ORF">SAMN05421505_10870</name>
</gene>
<dbReference type="Proteomes" id="UP000198923">
    <property type="component" value="Unassembled WGS sequence"/>
</dbReference>
<protein>
    <recommendedName>
        <fullName evidence="5">DUF2784 domain-containing protein</fullName>
    </recommendedName>
</protein>
<evidence type="ECO:0008006" key="5">
    <source>
        <dbReference type="Google" id="ProtNLM"/>
    </source>
</evidence>
<evidence type="ECO:0000256" key="2">
    <source>
        <dbReference type="SAM" id="Phobius"/>
    </source>
</evidence>
<organism evidence="3 4">
    <name type="scientific">Sinosporangium album</name>
    <dbReference type="NCBI Taxonomy" id="504805"/>
    <lineage>
        <taxon>Bacteria</taxon>
        <taxon>Bacillati</taxon>
        <taxon>Actinomycetota</taxon>
        <taxon>Actinomycetes</taxon>
        <taxon>Streptosporangiales</taxon>
        <taxon>Streptosporangiaceae</taxon>
        <taxon>Sinosporangium</taxon>
    </lineage>
</organism>